<dbReference type="Gene3D" id="1.10.443.10">
    <property type="entry name" value="Intergrase catalytic core"/>
    <property type="match status" value="1"/>
</dbReference>
<dbReference type="Proteomes" id="UP000184474">
    <property type="component" value="Unassembled WGS sequence"/>
</dbReference>
<feature type="active site" description="O-(3'-phospho-DNA)-tyrosine intermediate" evidence="9">
    <location>
        <position position="270"/>
    </location>
</feature>
<keyword evidence="8 9" id="KW-0131">Cell cycle</keyword>
<feature type="active site" evidence="9">
    <location>
        <position position="143"/>
    </location>
</feature>
<dbReference type="GO" id="GO:0009037">
    <property type="term" value="F:tyrosine-based site-specific recombinase activity"/>
    <property type="evidence" value="ECO:0007669"/>
    <property type="project" value="UniProtKB-UniRule"/>
</dbReference>
<feature type="active site" evidence="9">
    <location>
        <position position="167"/>
    </location>
</feature>
<dbReference type="InterPro" id="IPR004107">
    <property type="entry name" value="Integrase_SAM-like_N"/>
</dbReference>
<dbReference type="GO" id="GO:0005737">
    <property type="term" value="C:cytoplasm"/>
    <property type="evidence" value="ECO:0007669"/>
    <property type="project" value="UniProtKB-SubCell"/>
</dbReference>
<keyword evidence="2 9" id="KW-0963">Cytoplasm</keyword>
<keyword evidence="13" id="KW-1185">Reference proteome</keyword>
<dbReference type="Gene3D" id="1.10.150.130">
    <property type="match status" value="1"/>
</dbReference>
<feature type="active site" evidence="9">
    <location>
        <position position="235"/>
    </location>
</feature>
<evidence type="ECO:0000313" key="13">
    <source>
        <dbReference type="Proteomes" id="UP000184474"/>
    </source>
</evidence>
<name>A0A1M6Q8Y9_REIAG</name>
<gene>
    <name evidence="9" type="primary">xerC</name>
    <name evidence="12" type="ORF">SAMN04488028_103224</name>
</gene>
<evidence type="ECO:0000259" key="10">
    <source>
        <dbReference type="PROSITE" id="PS51898"/>
    </source>
</evidence>
<dbReference type="SUPFAM" id="SSF56349">
    <property type="entry name" value="DNA breaking-rejoining enzymes"/>
    <property type="match status" value="1"/>
</dbReference>
<keyword evidence="7 9" id="KW-0233">DNA recombination</keyword>
<keyword evidence="5 9" id="KW-0229">DNA integration</keyword>
<organism evidence="12 13">
    <name type="scientific">Reichenbachiella agariperforans</name>
    <dbReference type="NCBI Taxonomy" id="156994"/>
    <lineage>
        <taxon>Bacteria</taxon>
        <taxon>Pseudomonadati</taxon>
        <taxon>Bacteroidota</taxon>
        <taxon>Cytophagia</taxon>
        <taxon>Cytophagales</taxon>
        <taxon>Reichenbachiellaceae</taxon>
        <taxon>Reichenbachiella</taxon>
    </lineage>
</organism>
<keyword evidence="6 9" id="KW-0238">DNA-binding</keyword>
<dbReference type="Pfam" id="PF02899">
    <property type="entry name" value="Phage_int_SAM_1"/>
    <property type="match status" value="1"/>
</dbReference>
<sequence length="289" mass="33065">MIEPFIKHLLNEKRYSIHTVQSYEIDINQFHAFLEDLNETLETANPKLLRTWIVSLIEADIKPRSVNRKIASLRTFYKFLIKREVVAQNPVVGIRPLKIPKPLPEFIQKIEMNNMLDQMVFEDNFSGQRDRLVLELLYGTGIRLSELIGLKVADVNLYVATIKVLGKRNKERIIPLSVDNTSIIKTYNKHKQEAGFDSPFLLVTDAGKPCYPMLINRIVKRYLGLISKINKKSPHVLRHTFATHMLDNGADLNAVKDLLGHASLAATQVYTHNSLEKLKSTFDQAHPKA</sequence>
<feature type="domain" description="Tyr recombinase" evidence="10">
    <location>
        <begin position="102"/>
        <end position="283"/>
    </location>
</feature>
<evidence type="ECO:0000256" key="2">
    <source>
        <dbReference type="ARBA" id="ARBA00022490"/>
    </source>
</evidence>
<feature type="active site" evidence="9">
    <location>
        <position position="261"/>
    </location>
</feature>
<comment type="subunit">
    <text evidence="9">Forms a cyclic heterotetrameric complex composed of two molecules of XerC and two molecules of XerD.</text>
</comment>
<feature type="domain" description="Core-binding (CB)" evidence="11">
    <location>
        <begin position="1"/>
        <end position="81"/>
    </location>
</feature>
<evidence type="ECO:0000259" key="11">
    <source>
        <dbReference type="PROSITE" id="PS51900"/>
    </source>
</evidence>
<accession>A0A1M6Q8Y9</accession>
<protein>
    <recommendedName>
        <fullName evidence="9">Tyrosine recombinase XerC</fullName>
    </recommendedName>
</protein>
<proteinExistence type="inferred from homology"/>
<dbReference type="InterPro" id="IPR044068">
    <property type="entry name" value="CB"/>
</dbReference>
<keyword evidence="4 9" id="KW-0159">Chromosome partition</keyword>
<dbReference type="InterPro" id="IPR050090">
    <property type="entry name" value="Tyrosine_recombinase_XerCD"/>
</dbReference>
<dbReference type="InterPro" id="IPR002104">
    <property type="entry name" value="Integrase_catalytic"/>
</dbReference>
<dbReference type="RefSeq" id="WP_073122248.1">
    <property type="nucleotide sequence ID" value="NZ_FRAA01000003.1"/>
</dbReference>
<comment type="similarity">
    <text evidence="9">Belongs to the 'phage' integrase family. XerC subfamily.</text>
</comment>
<dbReference type="InterPro" id="IPR023009">
    <property type="entry name" value="Tyrosine_recombinase_XerC/XerD"/>
</dbReference>
<keyword evidence="3 9" id="KW-0132">Cell division</keyword>
<dbReference type="STRING" id="156994.SAMN04488028_103224"/>
<comment type="function">
    <text evidence="9">Site-specific tyrosine recombinase, which acts by catalyzing the cutting and rejoining of the recombining DNA molecules. The XerC-XerD complex is essential to convert dimers of the bacterial chromosome into monomers to permit their segregation at cell division. It also contributes to the segregational stability of plasmids.</text>
</comment>
<evidence type="ECO:0000256" key="3">
    <source>
        <dbReference type="ARBA" id="ARBA00022618"/>
    </source>
</evidence>
<evidence type="ECO:0000256" key="4">
    <source>
        <dbReference type="ARBA" id="ARBA00022829"/>
    </source>
</evidence>
<dbReference type="HAMAP" id="MF_01808">
    <property type="entry name" value="Recomb_XerC_XerD"/>
    <property type="match status" value="1"/>
</dbReference>
<dbReference type="PANTHER" id="PTHR30349:SF77">
    <property type="entry name" value="TYROSINE RECOMBINASE XERC"/>
    <property type="match status" value="1"/>
</dbReference>
<evidence type="ECO:0000313" key="12">
    <source>
        <dbReference type="EMBL" id="SHK16749.1"/>
    </source>
</evidence>
<evidence type="ECO:0000256" key="1">
    <source>
        <dbReference type="ARBA" id="ARBA00004496"/>
    </source>
</evidence>
<evidence type="ECO:0000256" key="9">
    <source>
        <dbReference type="HAMAP-Rule" id="MF_01808"/>
    </source>
</evidence>
<dbReference type="PROSITE" id="PS51898">
    <property type="entry name" value="TYR_RECOMBINASE"/>
    <property type="match status" value="1"/>
</dbReference>
<evidence type="ECO:0000256" key="6">
    <source>
        <dbReference type="ARBA" id="ARBA00023125"/>
    </source>
</evidence>
<dbReference type="InterPro" id="IPR013762">
    <property type="entry name" value="Integrase-like_cat_sf"/>
</dbReference>
<feature type="active site" evidence="9">
    <location>
        <position position="238"/>
    </location>
</feature>
<dbReference type="GO" id="GO:0006313">
    <property type="term" value="P:DNA transposition"/>
    <property type="evidence" value="ECO:0007669"/>
    <property type="project" value="UniProtKB-UniRule"/>
</dbReference>
<dbReference type="PROSITE" id="PS51900">
    <property type="entry name" value="CB"/>
    <property type="match status" value="1"/>
</dbReference>
<comment type="subcellular location">
    <subcellularLocation>
        <location evidence="1 9">Cytoplasm</location>
    </subcellularLocation>
</comment>
<dbReference type="EMBL" id="FRAA01000003">
    <property type="protein sequence ID" value="SHK16749.1"/>
    <property type="molecule type" value="Genomic_DNA"/>
</dbReference>
<dbReference type="GO" id="GO:0007059">
    <property type="term" value="P:chromosome segregation"/>
    <property type="evidence" value="ECO:0007669"/>
    <property type="project" value="UniProtKB-UniRule"/>
</dbReference>
<dbReference type="Pfam" id="PF00589">
    <property type="entry name" value="Phage_integrase"/>
    <property type="match status" value="1"/>
</dbReference>
<dbReference type="PANTHER" id="PTHR30349">
    <property type="entry name" value="PHAGE INTEGRASE-RELATED"/>
    <property type="match status" value="1"/>
</dbReference>
<dbReference type="InterPro" id="IPR011010">
    <property type="entry name" value="DNA_brk_join_enz"/>
</dbReference>
<dbReference type="AlphaFoldDB" id="A0A1M6Q8Y9"/>
<reference evidence="13" key="1">
    <citation type="submission" date="2016-11" db="EMBL/GenBank/DDBJ databases">
        <authorList>
            <person name="Varghese N."/>
            <person name="Submissions S."/>
        </authorList>
    </citation>
    <scope>NUCLEOTIDE SEQUENCE [LARGE SCALE GENOMIC DNA]</scope>
    <source>
        <strain evidence="13">DSM 26134</strain>
    </source>
</reference>
<dbReference type="GO" id="GO:0003677">
    <property type="term" value="F:DNA binding"/>
    <property type="evidence" value="ECO:0007669"/>
    <property type="project" value="UniProtKB-UniRule"/>
</dbReference>
<evidence type="ECO:0000256" key="8">
    <source>
        <dbReference type="ARBA" id="ARBA00023306"/>
    </source>
</evidence>
<evidence type="ECO:0000256" key="7">
    <source>
        <dbReference type="ARBA" id="ARBA00023172"/>
    </source>
</evidence>
<dbReference type="InterPro" id="IPR010998">
    <property type="entry name" value="Integrase_recombinase_N"/>
</dbReference>
<dbReference type="GO" id="GO:0051301">
    <property type="term" value="P:cell division"/>
    <property type="evidence" value="ECO:0007669"/>
    <property type="project" value="UniProtKB-KW"/>
</dbReference>
<evidence type="ECO:0000256" key="5">
    <source>
        <dbReference type="ARBA" id="ARBA00022908"/>
    </source>
</evidence>